<organism evidence="2 3">
    <name type="scientific">Rubrivivax rivuli</name>
    <dbReference type="NCBI Taxonomy" id="1862385"/>
    <lineage>
        <taxon>Bacteria</taxon>
        <taxon>Pseudomonadati</taxon>
        <taxon>Pseudomonadota</taxon>
        <taxon>Betaproteobacteria</taxon>
        <taxon>Burkholderiales</taxon>
        <taxon>Sphaerotilaceae</taxon>
        <taxon>Rubrivivax</taxon>
    </lineage>
</organism>
<name>A0A437RSF6_9BURK</name>
<reference evidence="2 3" key="1">
    <citation type="submission" date="2019-01" db="EMBL/GenBank/DDBJ databases">
        <authorList>
            <person name="Chen W.-M."/>
        </authorList>
    </citation>
    <scope>NUCLEOTIDE SEQUENCE [LARGE SCALE GENOMIC DNA]</scope>
    <source>
        <strain evidence="2 3">KYPY4</strain>
    </source>
</reference>
<dbReference type="Proteomes" id="UP000285575">
    <property type="component" value="Unassembled WGS sequence"/>
</dbReference>
<sequence>MQSHLLPPEAWRSEAFAEDLFEPAQPSPVVPARQLRTGRLLLSVLPVMLVLAGALALGLGVA</sequence>
<keyword evidence="3" id="KW-1185">Reference proteome</keyword>
<dbReference type="AlphaFoldDB" id="A0A437RSF6"/>
<comment type="caution">
    <text evidence="2">The sequence shown here is derived from an EMBL/GenBank/DDBJ whole genome shotgun (WGS) entry which is preliminary data.</text>
</comment>
<evidence type="ECO:0000256" key="1">
    <source>
        <dbReference type="SAM" id="Phobius"/>
    </source>
</evidence>
<feature type="transmembrane region" description="Helical" evidence="1">
    <location>
        <begin position="40"/>
        <end position="61"/>
    </location>
</feature>
<keyword evidence="1" id="KW-1133">Transmembrane helix</keyword>
<dbReference type="EMBL" id="SACR01000001">
    <property type="protein sequence ID" value="RVU49688.1"/>
    <property type="molecule type" value="Genomic_DNA"/>
</dbReference>
<keyword evidence="1" id="KW-0472">Membrane</keyword>
<protein>
    <submittedName>
        <fullName evidence="2">Uncharacterized protein</fullName>
    </submittedName>
</protein>
<evidence type="ECO:0000313" key="3">
    <source>
        <dbReference type="Proteomes" id="UP000285575"/>
    </source>
</evidence>
<keyword evidence="1" id="KW-0812">Transmembrane</keyword>
<accession>A0A437RSF6</accession>
<gene>
    <name evidence="2" type="ORF">EOE66_03800</name>
</gene>
<evidence type="ECO:0000313" key="2">
    <source>
        <dbReference type="EMBL" id="RVU49688.1"/>
    </source>
</evidence>
<dbReference type="OrthoDB" id="9992785at2"/>
<dbReference type="RefSeq" id="WP_128227321.1">
    <property type="nucleotide sequence ID" value="NZ_SACR01000001.1"/>
</dbReference>
<proteinExistence type="predicted"/>